<dbReference type="PROSITE" id="PS00742">
    <property type="entry name" value="PEP_ENZYMES_2"/>
    <property type="match status" value="1"/>
</dbReference>
<dbReference type="InterPro" id="IPR015813">
    <property type="entry name" value="Pyrv/PenolPyrv_kinase-like_dom"/>
</dbReference>
<feature type="domain" description="HPr" evidence="17">
    <location>
        <begin position="154"/>
        <end position="241"/>
    </location>
</feature>
<evidence type="ECO:0000259" key="16">
    <source>
        <dbReference type="PROSITE" id="PS51096"/>
    </source>
</evidence>
<evidence type="ECO:0000256" key="3">
    <source>
        <dbReference type="ARBA" id="ARBA00001946"/>
    </source>
</evidence>
<keyword evidence="8" id="KW-0963">Cytoplasm</keyword>
<dbReference type="PROSITE" id="PS51350">
    <property type="entry name" value="PTS_HPR_DOM"/>
    <property type="match status" value="1"/>
</dbReference>
<dbReference type="SUPFAM" id="SSF53062">
    <property type="entry name" value="PTS system fructose IIA component-like"/>
    <property type="match status" value="1"/>
</dbReference>
<keyword evidence="11" id="KW-0598">Phosphotransferase system</keyword>
<evidence type="ECO:0000256" key="7">
    <source>
        <dbReference type="ARBA" id="ARBA00022448"/>
    </source>
</evidence>
<dbReference type="InterPro" id="IPR006318">
    <property type="entry name" value="PTS_EI-like"/>
</dbReference>
<comment type="subunit">
    <text evidence="15">Homodimer. The dihydroxyacetone kinase complex is composed of a homodimer of DhaM, a homodimer of DhaK and the subunit DhaL.</text>
</comment>
<keyword evidence="13" id="KW-0418">Kinase</keyword>
<comment type="cofactor">
    <cofactor evidence="3">
        <name>Mg(2+)</name>
        <dbReference type="ChEBI" id="CHEBI:18420"/>
    </cofactor>
</comment>
<dbReference type="Gene3D" id="3.20.20.60">
    <property type="entry name" value="Phosphoenolpyruvate-binding domains"/>
    <property type="match status" value="1"/>
</dbReference>
<comment type="catalytic activity">
    <reaction evidence="2">
        <text>dihydroxyacetone + phosphoenolpyruvate = dihydroxyacetone phosphate + pyruvate</text>
        <dbReference type="Rhea" id="RHEA:18381"/>
        <dbReference type="ChEBI" id="CHEBI:15361"/>
        <dbReference type="ChEBI" id="CHEBI:16016"/>
        <dbReference type="ChEBI" id="CHEBI:57642"/>
        <dbReference type="ChEBI" id="CHEBI:58702"/>
        <dbReference type="EC" id="2.7.1.121"/>
    </reaction>
</comment>
<evidence type="ECO:0000313" key="19">
    <source>
        <dbReference type="Proteomes" id="UP000189431"/>
    </source>
</evidence>
<dbReference type="Proteomes" id="UP000189431">
    <property type="component" value="Unassembled WGS sequence"/>
</dbReference>
<dbReference type="InterPro" id="IPR036637">
    <property type="entry name" value="Phosphohistidine_dom_sf"/>
</dbReference>
<dbReference type="Pfam" id="PF00391">
    <property type="entry name" value="PEP-utilizers"/>
    <property type="match status" value="1"/>
</dbReference>
<dbReference type="PANTHER" id="PTHR46244">
    <property type="entry name" value="PHOSPHOENOLPYRUVATE-PROTEIN PHOSPHOTRANSFERASE"/>
    <property type="match status" value="1"/>
</dbReference>
<protein>
    <submittedName>
        <fullName evidence="18">Phosphoenolpyruvate--protein phosphotransferase</fullName>
    </submittedName>
</protein>
<dbReference type="InterPro" id="IPR035895">
    <property type="entry name" value="HPr-like_sf"/>
</dbReference>
<dbReference type="SUPFAM" id="SSF47831">
    <property type="entry name" value="Enzyme I of the PEP:sugar phosphotransferase system HPr-binding (sub)domain"/>
    <property type="match status" value="1"/>
</dbReference>
<dbReference type="NCBIfam" id="TIGR01417">
    <property type="entry name" value="PTS_I_fam"/>
    <property type="match status" value="1"/>
</dbReference>
<evidence type="ECO:0000256" key="1">
    <source>
        <dbReference type="ARBA" id="ARBA00000683"/>
    </source>
</evidence>
<proteinExistence type="inferred from homology"/>
<dbReference type="InterPro" id="IPR036662">
    <property type="entry name" value="PTS_EIIA_man-typ_sf"/>
</dbReference>
<comment type="function">
    <text evidence="4">Component of the dihydroxyacetone kinase complex, which is responsible for the phosphoenolpyruvate (PEP)-dependent phosphorylation of dihydroxyacetone. DhaM serves as the phosphoryl donor. Is phosphorylated by phosphoenolpyruvate in an EI- and HPr-dependent reaction, and a phosphorelay system on histidine residues finally leads to phosphoryl transfer to DhaL and dihydroxyacetone.</text>
</comment>
<dbReference type="SUPFAM" id="SSF51621">
    <property type="entry name" value="Phosphoenolpyruvate/pyruvate domain"/>
    <property type="match status" value="1"/>
</dbReference>
<keyword evidence="7" id="KW-0813">Transport</keyword>
<keyword evidence="19" id="KW-1185">Reference proteome</keyword>
<keyword evidence="12" id="KW-0479">Metal-binding</keyword>
<evidence type="ECO:0000256" key="4">
    <source>
        <dbReference type="ARBA" id="ARBA00002788"/>
    </source>
</evidence>
<evidence type="ECO:0000256" key="12">
    <source>
        <dbReference type="ARBA" id="ARBA00022723"/>
    </source>
</evidence>
<dbReference type="PROSITE" id="PS00370">
    <property type="entry name" value="PEP_ENZYMES_PHOS_SITE"/>
    <property type="match status" value="1"/>
</dbReference>
<accession>A0ABX3KMU0</accession>
<keyword evidence="14" id="KW-0460">Magnesium</keyword>
<dbReference type="InterPro" id="IPR000032">
    <property type="entry name" value="HPr-like"/>
</dbReference>
<dbReference type="InterPro" id="IPR012844">
    <property type="entry name" value="DhaM_N"/>
</dbReference>
<evidence type="ECO:0000313" key="18">
    <source>
        <dbReference type="EMBL" id="OOF33036.1"/>
    </source>
</evidence>
<dbReference type="NCBIfam" id="TIGR02364">
    <property type="entry name" value="dha_pts"/>
    <property type="match status" value="1"/>
</dbReference>
<dbReference type="EMBL" id="MUFR01000043">
    <property type="protein sequence ID" value="OOF33036.1"/>
    <property type="molecule type" value="Genomic_DNA"/>
</dbReference>
<dbReference type="InterPro" id="IPR004701">
    <property type="entry name" value="PTS_EIIA_man-typ"/>
</dbReference>
<dbReference type="InterPro" id="IPR008731">
    <property type="entry name" value="PTS_EIN"/>
</dbReference>
<feature type="domain" description="PTS EIIA type-4" evidence="16">
    <location>
        <begin position="1"/>
        <end position="155"/>
    </location>
</feature>
<evidence type="ECO:0000256" key="10">
    <source>
        <dbReference type="ARBA" id="ARBA00022679"/>
    </source>
</evidence>
<evidence type="ECO:0000259" key="17">
    <source>
        <dbReference type="PROSITE" id="PS51350"/>
    </source>
</evidence>
<dbReference type="Pfam" id="PF02896">
    <property type="entry name" value="PEP-utilizers_C"/>
    <property type="match status" value="1"/>
</dbReference>
<dbReference type="InterPro" id="IPR040442">
    <property type="entry name" value="Pyrv_kinase-like_dom_sf"/>
</dbReference>
<sequence length="800" mass="85654">MVGIVVVSHSRRLAEGVAELATQMTQGKANIAIAAGVDDPENPIGTDTIAVMEAIERVNDEKGVIVLMDLGSALLSAEMALDLLDDQIKESVTLISAPIVEGTMAASVAAAAGLPLATVVEEAQNALGVKQAHLGDQPSTNAEPAQTAKQDKEALTYDWIVQNPHGLHARPAAAIVGALARFDCQLWLQKGDRQVNAKSLNSIAKLGVRCNETITIHALGSQAVDAIAAFKALAHDHFGEKQAVDDGALEHQSDEVDALQYEVNAQTIEGAITGISVNEGIVTAPVVLFTSDMPPVPDRPFGHKTDEITHVKQAIECVVQRLQRQAKQAKGDIFSAHSMMLSDPELWQSVESHIQSGMIAEQAWLETLHALAEEYRHAETLYMREREADVHDIARQVMIEMTGAKPQAIEIQEPSILLAHDLMPSDVAGLDKEKVLGICLSEGGKTSHSAILARAMGIPAMVKAQGCLDAVRSGQMVTLDGFKGHLWFAPSDEIQQALDAQKIEWQNARKSALASAQQVAMTRDGIAIPVLANIGGPNDLENALTSGAEGVGLFRTEFLFQDSEALPTEDEQYQVYRDIAAALGDKPLTIRSLDVGGDKPLAAYPMPEEDNPFLGLRGVRLCLKHEALFNTQLRAILKAFQVQPNIQLMIPMVAQVEEVKKVKALLAHQAQQLGMDASKLPVGIMIEVPAAVLNADALAQEVDFFSIGTNDLTQYVMAADRGNTAVAELVNYFEPSVLKAIELTCAAGERAGIPVSMCGEMAGDPNATQMLLGIGLRKFSASASLLPGLKAQIRQLSLQA</sequence>
<evidence type="ECO:0000256" key="13">
    <source>
        <dbReference type="ARBA" id="ARBA00022777"/>
    </source>
</evidence>
<evidence type="ECO:0000256" key="5">
    <source>
        <dbReference type="ARBA" id="ARBA00004496"/>
    </source>
</evidence>
<dbReference type="PROSITE" id="PS51096">
    <property type="entry name" value="PTS_EIIA_TYPE_4"/>
    <property type="match status" value="1"/>
</dbReference>
<organism evidence="18 19">
    <name type="scientific">Salinivibrio costicola subsp. alcaliphilus</name>
    <dbReference type="NCBI Taxonomy" id="272773"/>
    <lineage>
        <taxon>Bacteria</taxon>
        <taxon>Pseudomonadati</taxon>
        <taxon>Pseudomonadota</taxon>
        <taxon>Gammaproteobacteria</taxon>
        <taxon>Vibrionales</taxon>
        <taxon>Vibrionaceae</taxon>
        <taxon>Salinivibrio</taxon>
    </lineage>
</organism>
<dbReference type="NCBIfam" id="TIGR01003">
    <property type="entry name" value="PTS_HPr_family"/>
    <property type="match status" value="1"/>
</dbReference>
<dbReference type="Gene3D" id="1.10.274.10">
    <property type="entry name" value="PtsI, HPr-binding domain"/>
    <property type="match status" value="1"/>
</dbReference>
<dbReference type="InterPro" id="IPR018274">
    <property type="entry name" value="PEP_util_AS"/>
</dbReference>
<dbReference type="Pfam" id="PF00381">
    <property type="entry name" value="PTS-HPr"/>
    <property type="match status" value="1"/>
</dbReference>
<comment type="catalytic activity">
    <reaction evidence="1">
        <text>L-histidyl-[protein] + phosphoenolpyruvate = N(pros)-phospho-L-histidyl-[protein] + pyruvate</text>
        <dbReference type="Rhea" id="RHEA:23880"/>
        <dbReference type="Rhea" id="RHEA-COMP:9745"/>
        <dbReference type="Rhea" id="RHEA-COMP:9746"/>
        <dbReference type="ChEBI" id="CHEBI:15361"/>
        <dbReference type="ChEBI" id="CHEBI:29979"/>
        <dbReference type="ChEBI" id="CHEBI:58702"/>
        <dbReference type="ChEBI" id="CHEBI:64837"/>
        <dbReference type="EC" id="2.7.3.9"/>
    </reaction>
</comment>
<gene>
    <name evidence="18" type="ORF">BZJ21_13045</name>
</gene>
<dbReference type="InterPro" id="IPR023151">
    <property type="entry name" value="PEP_util_CS"/>
</dbReference>
<dbReference type="Gene3D" id="3.30.1340.10">
    <property type="entry name" value="HPr-like"/>
    <property type="match status" value="1"/>
</dbReference>
<dbReference type="InterPro" id="IPR008279">
    <property type="entry name" value="PEP-util_enz_mobile_dom"/>
</dbReference>
<dbReference type="Gene3D" id="3.40.50.510">
    <property type="entry name" value="Phosphotransferase system, mannose-type IIA component"/>
    <property type="match status" value="1"/>
</dbReference>
<dbReference type="PRINTS" id="PR00107">
    <property type="entry name" value="PHOSPHOCPHPR"/>
</dbReference>
<dbReference type="PRINTS" id="PR01736">
    <property type="entry name" value="PHPHTRNFRASE"/>
</dbReference>
<evidence type="ECO:0000256" key="14">
    <source>
        <dbReference type="ARBA" id="ARBA00022842"/>
    </source>
</evidence>
<evidence type="ECO:0000256" key="2">
    <source>
        <dbReference type="ARBA" id="ARBA00001113"/>
    </source>
</evidence>
<dbReference type="InterPro" id="IPR001020">
    <property type="entry name" value="PTS_HPr_His_P_site"/>
</dbReference>
<name>A0ABX3KMU0_SALCS</name>
<reference evidence="19" key="1">
    <citation type="submission" date="2017-01" db="EMBL/GenBank/DDBJ databases">
        <title>Draft genome of the species Salinivibrio costicola subsp. alcaliphilus.</title>
        <authorList>
            <person name="Lopez-Hermoso C."/>
            <person name="De La Haba R."/>
            <person name="Sanchez-Porro C."/>
            <person name="Ventosa A."/>
        </authorList>
    </citation>
    <scope>NUCLEOTIDE SEQUENCE [LARGE SCALE GENOMIC DNA]</scope>
    <source>
        <strain evidence="19">CBH448</strain>
    </source>
</reference>
<evidence type="ECO:0000256" key="11">
    <source>
        <dbReference type="ARBA" id="ARBA00022683"/>
    </source>
</evidence>
<evidence type="ECO:0000256" key="8">
    <source>
        <dbReference type="ARBA" id="ARBA00022490"/>
    </source>
</evidence>
<dbReference type="Pfam" id="PF03610">
    <property type="entry name" value="EIIA-man"/>
    <property type="match status" value="1"/>
</dbReference>
<dbReference type="SUPFAM" id="SSF52009">
    <property type="entry name" value="Phosphohistidine domain"/>
    <property type="match status" value="1"/>
</dbReference>
<dbReference type="Gene3D" id="3.50.30.10">
    <property type="entry name" value="Phosphohistidine domain"/>
    <property type="match status" value="1"/>
</dbReference>
<dbReference type="InterPro" id="IPR050499">
    <property type="entry name" value="PEP-utilizing_PTS_enzyme"/>
</dbReference>
<dbReference type="CDD" id="cd00367">
    <property type="entry name" value="PTS-HPr_like"/>
    <property type="match status" value="1"/>
</dbReference>
<dbReference type="InterPro" id="IPR036618">
    <property type="entry name" value="PtsI_HPr-bd_sf"/>
</dbReference>
<evidence type="ECO:0000256" key="9">
    <source>
        <dbReference type="ARBA" id="ARBA00022597"/>
    </source>
</evidence>
<dbReference type="RefSeq" id="WP_077669997.1">
    <property type="nucleotide sequence ID" value="NZ_MUFR01000043.1"/>
</dbReference>
<comment type="similarity">
    <text evidence="6">Belongs to the PEP-utilizing enzyme family.</text>
</comment>
<dbReference type="Pfam" id="PF05524">
    <property type="entry name" value="PEP-utilisers_N"/>
    <property type="match status" value="1"/>
</dbReference>
<comment type="caution">
    <text evidence="18">The sequence shown here is derived from an EMBL/GenBank/DDBJ whole genome shotgun (WGS) entry which is preliminary data.</text>
</comment>
<dbReference type="InterPro" id="IPR000121">
    <property type="entry name" value="PEP_util_C"/>
</dbReference>
<keyword evidence="10" id="KW-0808">Transferase</keyword>
<dbReference type="PROSITE" id="PS00369">
    <property type="entry name" value="PTS_HPR_HIS"/>
    <property type="match status" value="1"/>
</dbReference>
<evidence type="ECO:0000256" key="15">
    <source>
        <dbReference type="ARBA" id="ARBA00046577"/>
    </source>
</evidence>
<keyword evidence="9" id="KW-0762">Sugar transport</keyword>
<dbReference type="PANTHER" id="PTHR46244:SF6">
    <property type="entry name" value="PHOSPHOENOLPYRUVATE-PROTEIN PHOSPHOTRANSFERASE"/>
    <property type="match status" value="1"/>
</dbReference>
<evidence type="ECO:0000256" key="6">
    <source>
        <dbReference type="ARBA" id="ARBA00007837"/>
    </source>
</evidence>
<comment type="subcellular location">
    <subcellularLocation>
        <location evidence="5">Cytoplasm</location>
    </subcellularLocation>
</comment>
<dbReference type="SUPFAM" id="SSF55594">
    <property type="entry name" value="HPr-like"/>
    <property type="match status" value="1"/>
</dbReference>